<sequence>MRYFLELRYNGAAYCGWQRQPDMPTVQQTLERALTTLLREPVEVTGAGRTDTGVNAAYYVAHFDCTTPVEDPAQLVYKLNFLLPGDIAVGSMTPVAEDAHARFHAREREYRYFIGPSKNPFTRHLTWQYYVPLDVGRMNEAAAMLTEYDDFTSFAKLNSNNKTNICCVRQAVWTIDGHGTMCFTIRADRFLRNMVRSIVGTLVDVGRGRYTPEEFRAIVESRDLSRSSAGAPAQGLFLSDVRYPPEIFEPQCYTKFKLL</sequence>
<evidence type="ECO:0000256" key="4">
    <source>
        <dbReference type="HAMAP-Rule" id="MF_00171"/>
    </source>
</evidence>
<comment type="subunit">
    <text evidence="4">Homodimer.</text>
</comment>
<dbReference type="Gene3D" id="3.30.70.580">
    <property type="entry name" value="Pseudouridine synthase I, catalytic domain, N-terminal subdomain"/>
    <property type="match status" value="1"/>
</dbReference>
<dbReference type="RefSeq" id="WP_010259307.1">
    <property type="nucleotide sequence ID" value="NZ_CAEG01000001.1"/>
</dbReference>
<proteinExistence type="inferred from homology"/>
<dbReference type="NCBIfam" id="TIGR00071">
    <property type="entry name" value="hisT_truA"/>
    <property type="match status" value="1"/>
</dbReference>
<feature type="domain" description="Pseudouridine synthase I TruA alpha/beta" evidence="8">
    <location>
        <begin position="149"/>
        <end position="244"/>
    </location>
</feature>
<comment type="caution">
    <text evidence="4">Lacks conserved residue(s) required for the propagation of feature annotation.</text>
</comment>
<dbReference type="InterPro" id="IPR020103">
    <property type="entry name" value="PsdUridine_synth_cat_dom_sf"/>
</dbReference>
<gene>
    <name evidence="4" type="primary">truA</name>
    <name evidence="9" type="ORF">SAMN05444145_101192</name>
</gene>
<dbReference type="GO" id="GO:0031119">
    <property type="term" value="P:tRNA pseudouridine synthesis"/>
    <property type="evidence" value="ECO:0007669"/>
    <property type="project" value="UniProtKB-UniRule"/>
</dbReference>
<evidence type="ECO:0000256" key="7">
    <source>
        <dbReference type="RuleBase" id="RU003792"/>
    </source>
</evidence>
<feature type="domain" description="Pseudouridine synthase I TruA alpha/beta" evidence="8">
    <location>
        <begin position="9"/>
        <end position="103"/>
    </location>
</feature>
<dbReference type="SUPFAM" id="SSF55120">
    <property type="entry name" value="Pseudouridine synthase"/>
    <property type="match status" value="1"/>
</dbReference>
<reference evidence="9 10" key="1">
    <citation type="submission" date="2016-10" db="EMBL/GenBank/DDBJ databases">
        <authorList>
            <person name="de Groot N.N."/>
        </authorList>
    </citation>
    <scope>NUCLEOTIDE SEQUENCE [LARGE SCALE GENOMIC DNA]</scope>
    <source>
        <strain evidence="9 10">DSM 25383</strain>
    </source>
</reference>
<dbReference type="PIRSF" id="PIRSF001430">
    <property type="entry name" value="tRNA_psdUrid_synth"/>
    <property type="match status" value="1"/>
</dbReference>
<evidence type="ECO:0000259" key="8">
    <source>
        <dbReference type="Pfam" id="PF01416"/>
    </source>
</evidence>
<name>A0A1H3XGK7_9BACT</name>
<dbReference type="GO" id="GO:0003723">
    <property type="term" value="F:RNA binding"/>
    <property type="evidence" value="ECO:0007669"/>
    <property type="project" value="InterPro"/>
</dbReference>
<evidence type="ECO:0000313" key="10">
    <source>
        <dbReference type="Proteomes" id="UP000183253"/>
    </source>
</evidence>
<organism evidence="9 10">
    <name type="scientific">Alistipes timonensis JC136</name>
    <dbReference type="NCBI Taxonomy" id="1033731"/>
    <lineage>
        <taxon>Bacteria</taxon>
        <taxon>Pseudomonadati</taxon>
        <taxon>Bacteroidota</taxon>
        <taxon>Bacteroidia</taxon>
        <taxon>Bacteroidales</taxon>
        <taxon>Rikenellaceae</taxon>
        <taxon>Alistipes</taxon>
    </lineage>
</organism>
<protein>
    <recommendedName>
        <fullName evidence="4">tRNA pseudouridine synthase A</fullName>
        <ecNumber evidence="4">5.4.99.12</ecNumber>
    </recommendedName>
    <alternativeName>
        <fullName evidence="4">tRNA pseudouridine(38-40) synthase</fullName>
    </alternativeName>
    <alternativeName>
        <fullName evidence="4">tRNA pseudouridylate synthase I</fullName>
    </alternativeName>
    <alternativeName>
        <fullName evidence="4">tRNA-uridine isomerase I</fullName>
    </alternativeName>
</protein>
<evidence type="ECO:0000313" key="9">
    <source>
        <dbReference type="EMBL" id="SDZ97752.1"/>
    </source>
</evidence>
<dbReference type="Pfam" id="PF01416">
    <property type="entry name" value="PseudoU_synth_1"/>
    <property type="match status" value="2"/>
</dbReference>
<dbReference type="GO" id="GO:0160147">
    <property type="term" value="F:tRNA pseudouridine(38-40) synthase activity"/>
    <property type="evidence" value="ECO:0007669"/>
    <property type="project" value="UniProtKB-EC"/>
</dbReference>
<comment type="similarity">
    <text evidence="1 4 7">Belongs to the tRNA pseudouridine synthase TruA family.</text>
</comment>
<dbReference type="HAMAP" id="MF_00171">
    <property type="entry name" value="TruA"/>
    <property type="match status" value="1"/>
</dbReference>
<evidence type="ECO:0000256" key="2">
    <source>
        <dbReference type="ARBA" id="ARBA00022694"/>
    </source>
</evidence>
<dbReference type="STRING" id="1033731.SAMN05444145_101192"/>
<keyword evidence="3 4" id="KW-0413">Isomerase</keyword>
<dbReference type="PANTHER" id="PTHR11142">
    <property type="entry name" value="PSEUDOURIDYLATE SYNTHASE"/>
    <property type="match status" value="1"/>
</dbReference>
<evidence type="ECO:0000256" key="1">
    <source>
        <dbReference type="ARBA" id="ARBA00009375"/>
    </source>
</evidence>
<evidence type="ECO:0000256" key="5">
    <source>
        <dbReference type="PIRSR" id="PIRSR001430-1"/>
    </source>
</evidence>
<dbReference type="InterPro" id="IPR020095">
    <property type="entry name" value="PsdUridine_synth_TruA_C"/>
</dbReference>
<feature type="binding site" evidence="4 6">
    <location>
        <position position="110"/>
    </location>
    <ligand>
        <name>substrate</name>
    </ligand>
</feature>
<comment type="function">
    <text evidence="4">Formation of pseudouridine at positions 38, 39 and 40 in the anticodon stem and loop of transfer RNAs.</text>
</comment>
<dbReference type="EMBL" id="FNRI01000001">
    <property type="protein sequence ID" value="SDZ97752.1"/>
    <property type="molecule type" value="Genomic_DNA"/>
</dbReference>
<keyword evidence="2 4" id="KW-0819">tRNA processing</keyword>
<dbReference type="InterPro" id="IPR020097">
    <property type="entry name" value="PsdUridine_synth_TruA_a/b_dom"/>
</dbReference>
<evidence type="ECO:0000256" key="3">
    <source>
        <dbReference type="ARBA" id="ARBA00023235"/>
    </source>
</evidence>
<dbReference type="Gene3D" id="3.30.70.660">
    <property type="entry name" value="Pseudouridine synthase I, catalytic domain, C-terminal subdomain"/>
    <property type="match status" value="1"/>
</dbReference>
<dbReference type="EC" id="5.4.99.12" evidence="4"/>
<dbReference type="Proteomes" id="UP000183253">
    <property type="component" value="Unassembled WGS sequence"/>
</dbReference>
<feature type="active site" description="Nucleophile" evidence="4 5">
    <location>
        <position position="51"/>
    </location>
</feature>
<keyword evidence="10" id="KW-1185">Reference proteome</keyword>
<dbReference type="AlphaFoldDB" id="A0A1H3XGK7"/>
<evidence type="ECO:0000256" key="6">
    <source>
        <dbReference type="PIRSR" id="PIRSR001430-2"/>
    </source>
</evidence>
<dbReference type="FunFam" id="3.30.70.580:FF:000001">
    <property type="entry name" value="tRNA pseudouridine synthase A"/>
    <property type="match status" value="1"/>
</dbReference>
<dbReference type="OrthoDB" id="9811823at2"/>
<comment type="catalytic activity">
    <reaction evidence="4 7">
        <text>uridine(38/39/40) in tRNA = pseudouridine(38/39/40) in tRNA</text>
        <dbReference type="Rhea" id="RHEA:22376"/>
        <dbReference type="Rhea" id="RHEA-COMP:10085"/>
        <dbReference type="Rhea" id="RHEA-COMP:10087"/>
        <dbReference type="ChEBI" id="CHEBI:65314"/>
        <dbReference type="ChEBI" id="CHEBI:65315"/>
        <dbReference type="EC" id="5.4.99.12"/>
    </reaction>
</comment>
<accession>A0A1H3XGK7</accession>
<dbReference type="InterPro" id="IPR001406">
    <property type="entry name" value="PsdUridine_synth_TruA"/>
</dbReference>
<dbReference type="InterPro" id="IPR020094">
    <property type="entry name" value="TruA/RsuA/RluB/E/F_N"/>
</dbReference>
<dbReference type="PANTHER" id="PTHR11142:SF0">
    <property type="entry name" value="TRNA PSEUDOURIDINE SYNTHASE-LIKE 1"/>
    <property type="match status" value="1"/>
</dbReference>
<dbReference type="CDD" id="cd02570">
    <property type="entry name" value="PseudoU_synth_EcTruA"/>
    <property type="match status" value="1"/>
</dbReference>